<comment type="caution">
    <text evidence="2">The sequence shown here is derived from an EMBL/GenBank/DDBJ whole genome shotgun (WGS) entry which is preliminary data.</text>
</comment>
<dbReference type="RefSeq" id="WP_146582074.1">
    <property type="nucleotide sequence ID" value="NZ_SJPM01000022.1"/>
</dbReference>
<gene>
    <name evidence="2" type="ORF">Pla100_57260</name>
</gene>
<dbReference type="EMBL" id="SJPM01000022">
    <property type="protein sequence ID" value="TWT87996.1"/>
    <property type="molecule type" value="Genomic_DNA"/>
</dbReference>
<evidence type="ECO:0000313" key="3">
    <source>
        <dbReference type="Proteomes" id="UP000316213"/>
    </source>
</evidence>
<evidence type="ECO:0000313" key="2">
    <source>
        <dbReference type="EMBL" id="TWT87996.1"/>
    </source>
</evidence>
<dbReference type="AlphaFoldDB" id="A0A5C5ZLP2"/>
<keyword evidence="1" id="KW-0472">Membrane</keyword>
<name>A0A5C5ZLP2_9BACT</name>
<sequence length="179" mass="20277">MIDALSWVIFAMLVIAGFQYVYESAVAPSIRIYLRYRVFSARDALRCQQFDSPVNEDAFEALQYHCNAMISCMSELHFSDLARVRTKMKDPEAQELVARMRKAIAECHDPAFTQIHKETCRISLAVLATNTGGLLIWIVPVVFAIGSLRRISRLAQAYLSLNNRENSSTRFHGRGLQAC</sequence>
<keyword evidence="1" id="KW-0812">Transmembrane</keyword>
<dbReference type="OrthoDB" id="1496035at2"/>
<accession>A0A5C5ZLP2</accession>
<evidence type="ECO:0000256" key="1">
    <source>
        <dbReference type="SAM" id="Phobius"/>
    </source>
</evidence>
<proteinExistence type="predicted"/>
<dbReference type="Proteomes" id="UP000316213">
    <property type="component" value="Unassembled WGS sequence"/>
</dbReference>
<keyword evidence="3" id="KW-1185">Reference proteome</keyword>
<organism evidence="2 3">
    <name type="scientific">Neorhodopirellula pilleata</name>
    <dbReference type="NCBI Taxonomy" id="2714738"/>
    <lineage>
        <taxon>Bacteria</taxon>
        <taxon>Pseudomonadati</taxon>
        <taxon>Planctomycetota</taxon>
        <taxon>Planctomycetia</taxon>
        <taxon>Pirellulales</taxon>
        <taxon>Pirellulaceae</taxon>
        <taxon>Neorhodopirellula</taxon>
    </lineage>
</organism>
<protein>
    <submittedName>
        <fullName evidence="2">Uncharacterized protein</fullName>
    </submittedName>
</protein>
<reference evidence="2 3" key="1">
    <citation type="submission" date="2019-02" db="EMBL/GenBank/DDBJ databases">
        <title>Deep-cultivation of Planctomycetes and their phenomic and genomic characterization uncovers novel biology.</title>
        <authorList>
            <person name="Wiegand S."/>
            <person name="Jogler M."/>
            <person name="Boedeker C."/>
            <person name="Pinto D."/>
            <person name="Vollmers J."/>
            <person name="Rivas-Marin E."/>
            <person name="Kohn T."/>
            <person name="Peeters S.H."/>
            <person name="Heuer A."/>
            <person name="Rast P."/>
            <person name="Oberbeckmann S."/>
            <person name="Bunk B."/>
            <person name="Jeske O."/>
            <person name="Meyerdierks A."/>
            <person name="Storesund J.E."/>
            <person name="Kallscheuer N."/>
            <person name="Luecker S."/>
            <person name="Lage O.M."/>
            <person name="Pohl T."/>
            <person name="Merkel B.J."/>
            <person name="Hornburger P."/>
            <person name="Mueller R.-W."/>
            <person name="Bruemmer F."/>
            <person name="Labrenz M."/>
            <person name="Spormann A.M."/>
            <person name="Op Den Camp H."/>
            <person name="Overmann J."/>
            <person name="Amann R."/>
            <person name="Jetten M.S.M."/>
            <person name="Mascher T."/>
            <person name="Medema M.H."/>
            <person name="Devos D.P."/>
            <person name="Kaster A.-K."/>
            <person name="Ovreas L."/>
            <person name="Rohde M."/>
            <person name="Galperin M.Y."/>
            <person name="Jogler C."/>
        </authorList>
    </citation>
    <scope>NUCLEOTIDE SEQUENCE [LARGE SCALE GENOMIC DNA]</scope>
    <source>
        <strain evidence="2 3">Pla100</strain>
    </source>
</reference>
<keyword evidence="1" id="KW-1133">Transmembrane helix</keyword>
<feature type="transmembrane region" description="Helical" evidence="1">
    <location>
        <begin position="122"/>
        <end position="145"/>
    </location>
</feature>